<evidence type="ECO:0000313" key="2">
    <source>
        <dbReference type="Proteomes" id="UP000578091"/>
    </source>
</evidence>
<reference evidence="1 2" key="1">
    <citation type="submission" date="2020-07" db="EMBL/GenBank/DDBJ databases">
        <title>Luteimonas sp. SJ-92.</title>
        <authorList>
            <person name="Huang X.-X."/>
            <person name="Xu L."/>
            <person name="Sun J.-Q."/>
        </authorList>
    </citation>
    <scope>NUCLEOTIDE SEQUENCE [LARGE SCALE GENOMIC DNA]</scope>
    <source>
        <strain evidence="1 2">SJ-92</strain>
    </source>
</reference>
<dbReference type="Proteomes" id="UP000578091">
    <property type="component" value="Unassembled WGS sequence"/>
</dbReference>
<dbReference type="InterPro" id="IPR002763">
    <property type="entry name" value="DUF72"/>
</dbReference>
<gene>
    <name evidence="1" type="ORF">H0E84_15410</name>
</gene>
<dbReference type="PANTHER" id="PTHR30348:SF14">
    <property type="entry name" value="BLR8050 PROTEIN"/>
    <property type="match status" value="1"/>
</dbReference>
<dbReference type="Pfam" id="PF01904">
    <property type="entry name" value="DUF72"/>
    <property type="match status" value="1"/>
</dbReference>
<evidence type="ECO:0000313" key="1">
    <source>
        <dbReference type="EMBL" id="NZA27765.1"/>
    </source>
</evidence>
<keyword evidence="2" id="KW-1185">Reference proteome</keyword>
<dbReference type="SUPFAM" id="SSF117396">
    <property type="entry name" value="TM1631-like"/>
    <property type="match status" value="1"/>
</dbReference>
<comment type="caution">
    <text evidence="1">The sequence shown here is derived from an EMBL/GenBank/DDBJ whole genome shotgun (WGS) entry which is preliminary data.</text>
</comment>
<proteinExistence type="predicted"/>
<dbReference type="AlphaFoldDB" id="A0A853JFY8"/>
<dbReference type="InterPro" id="IPR036520">
    <property type="entry name" value="UPF0759_sf"/>
</dbReference>
<name>A0A853JFY8_9GAMM</name>
<dbReference type="Gene3D" id="3.20.20.410">
    <property type="entry name" value="Protein of unknown function UPF0759"/>
    <property type="match status" value="1"/>
</dbReference>
<dbReference type="EMBL" id="JACCKA010000086">
    <property type="protein sequence ID" value="NZA27765.1"/>
    <property type="molecule type" value="Genomic_DNA"/>
</dbReference>
<protein>
    <submittedName>
        <fullName evidence="1">DUF72 domain-containing protein</fullName>
    </submittedName>
</protein>
<organism evidence="1 2">
    <name type="scientific">Luteimonas salinisoli</name>
    <dbReference type="NCBI Taxonomy" id="2752307"/>
    <lineage>
        <taxon>Bacteria</taxon>
        <taxon>Pseudomonadati</taxon>
        <taxon>Pseudomonadota</taxon>
        <taxon>Gammaproteobacteria</taxon>
        <taxon>Lysobacterales</taxon>
        <taxon>Lysobacteraceae</taxon>
        <taxon>Luteimonas</taxon>
    </lineage>
</organism>
<accession>A0A853JFY8</accession>
<dbReference type="RefSeq" id="WP_180679532.1">
    <property type="nucleotide sequence ID" value="NZ_JACCKA010000086.1"/>
</dbReference>
<dbReference type="PANTHER" id="PTHR30348">
    <property type="entry name" value="UNCHARACTERIZED PROTEIN YECE"/>
    <property type="match status" value="1"/>
</dbReference>
<sequence length="253" mass="27936">MSRRSVPHRSAARLRIGCAGWSIASAHRHLFGAGDSMLARYATRFDTVEINSSFYRPHRHATYARWTDTVPDDFRFSVKLPRTITHELRLQRAGPLLDAFLAQAGGLGGKLGCLLVQLPPSLAFDARAAATFFAMLRRRWDGAVACEPRHPSWFAPERDALWARHRIARVAADPARVPEAAAATGEGAVRYWRWHGAPRIYYSAYGEPALRELAAAVAHATPGDAEAWVVFDNTAHGHATTDAASFQALADRR</sequence>